<name>A0A7K0K6M1_9ACTO</name>
<evidence type="ECO:0000256" key="1">
    <source>
        <dbReference type="ARBA" id="ARBA00022485"/>
    </source>
</evidence>
<dbReference type="InterPro" id="IPR009051">
    <property type="entry name" value="Helical_ferredxn"/>
</dbReference>
<dbReference type="PANTHER" id="PTHR32479">
    <property type="entry name" value="GLYCOLATE OXIDASE IRON-SULFUR SUBUNIT"/>
    <property type="match status" value="1"/>
</dbReference>
<feature type="region of interest" description="Disordered" evidence="6">
    <location>
        <begin position="1"/>
        <end position="38"/>
    </location>
</feature>
<dbReference type="GO" id="GO:0051539">
    <property type="term" value="F:4 iron, 4 sulfur cluster binding"/>
    <property type="evidence" value="ECO:0007669"/>
    <property type="project" value="UniProtKB-KW"/>
</dbReference>
<dbReference type="Pfam" id="PF13183">
    <property type="entry name" value="Fer4_8"/>
    <property type="match status" value="1"/>
</dbReference>
<dbReference type="GO" id="GO:0046872">
    <property type="term" value="F:metal ion binding"/>
    <property type="evidence" value="ECO:0007669"/>
    <property type="project" value="UniProtKB-KW"/>
</dbReference>
<dbReference type="GO" id="GO:0016020">
    <property type="term" value="C:membrane"/>
    <property type="evidence" value="ECO:0007669"/>
    <property type="project" value="InterPro"/>
</dbReference>
<dbReference type="AlphaFoldDB" id="A0A7K0K6M1"/>
<dbReference type="Gene3D" id="1.10.1060.10">
    <property type="entry name" value="Alpha-helical ferredoxin"/>
    <property type="match status" value="1"/>
</dbReference>
<comment type="caution">
    <text evidence="8">The sequence shown here is derived from an EMBL/GenBank/DDBJ whole genome shotgun (WGS) entry which is preliminary data.</text>
</comment>
<accession>A0A7K0K6M1</accession>
<dbReference type="PROSITE" id="PS00198">
    <property type="entry name" value="4FE4S_FER_1"/>
    <property type="match status" value="1"/>
</dbReference>
<sequence length="465" mass="50348">MSSTKATLPTRESQETTTRDRSALRAKPPKPGDSTLARKKSPLDFARDSLARFSLDECVKCTICEQNCPVLRVTEKFSGPKFVGPQAERFRHGQSVDHSLDYCSGCSICTTVCPQGVKIAEINAQARAVMKAQPGKMPLRDRLITQTELEGKLLTPMAPLANAAMGIKPVRKLAEAVVGVHAEAPTPKAQKRTFMSWWKHHEKELASGKSPYRAKGAPKRGPVVFFHGCAGGYFEVATSIATVEVLEYLGFDVVVPKQGCCGLASQSNGLFDEATKMVLRLSTELRRAGRDLTIVSSSGSCAGMLRHEAHEIMGVESAALRDVGSRMVETSEFLAELLDEGDFPIEDLRPMNLEILYHQPCQVKSQGIGKPAIRVMEAIPGVKVVESGEACCGIGGTYGLKKEKFAVAQAIGKPLFEKVKAVNPTLAACETETCRWQIRKGTGAEVIHPVELVCQALGLPKDGRA</sequence>
<dbReference type="NCBIfam" id="TIGR03379">
    <property type="entry name" value="glycerol3P_GlpC"/>
    <property type="match status" value="1"/>
</dbReference>
<keyword evidence="2" id="KW-0479">Metal-binding</keyword>
<dbReference type="PANTHER" id="PTHR32479:SF19">
    <property type="entry name" value="ANAEROBIC GLYCEROL-3-PHOSPHATE DEHYDROGENASE SUBUNIT C"/>
    <property type="match status" value="1"/>
</dbReference>
<feature type="compositionally biased region" description="Basic and acidic residues" evidence="6">
    <location>
        <begin position="12"/>
        <end position="23"/>
    </location>
</feature>
<dbReference type="GO" id="GO:0009061">
    <property type="term" value="P:anaerobic respiration"/>
    <property type="evidence" value="ECO:0007669"/>
    <property type="project" value="InterPro"/>
</dbReference>
<dbReference type="GO" id="GO:0009331">
    <property type="term" value="C:glycerol-3-phosphate dehydrogenase (FAD) complex"/>
    <property type="evidence" value="ECO:0007669"/>
    <property type="project" value="InterPro"/>
</dbReference>
<evidence type="ECO:0000256" key="5">
    <source>
        <dbReference type="ARBA" id="ARBA00023014"/>
    </source>
</evidence>
<reference evidence="8 9" key="1">
    <citation type="submission" date="2019-08" db="EMBL/GenBank/DDBJ databases">
        <title>In-depth cultivation of the pig gut microbiome towards novel bacterial diversity and tailored functional studies.</title>
        <authorList>
            <person name="Wylensek D."/>
            <person name="Hitch T.C.A."/>
            <person name="Clavel T."/>
        </authorList>
    </citation>
    <scope>NUCLEOTIDE SEQUENCE [LARGE SCALE GENOMIC DNA]</scope>
    <source>
        <strain evidence="8 9">RF-GAM-744-WT-7</strain>
    </source>
</reference>
<proteinExistence type="predicted"/>
<dbReference type="GO" id="GO:0016491">
    <property type="term" value="F:oxidoreductase activity"/>
    <property type="evidence" value="ECO:0007669"/>
    <property type="project" value="UniProtKB-ARBA"/>
</dbReference>
<evidence type="ECO:0000313" key="9">
    <source>
        <dbReference type="Proteomes" id="UP000442535"/>
    </source>
</evidence>
<feature type="domain" description="4Fe-4S ferredoxin-type" evidence="7">
    <location>
        <begin position="49"/>
        <end position="76"/>
    </location>
</feature>
<dbReference type="InterPro" id="IPR017896">
    <property type="entry name" value="4Fe4S_Fe-S-bd"/>
</dbReference>
<evidence type="ECO:0000313" key="8">
    <source>
        <dbReference type="EMBL" id="MST50655.1"/>
    </source>
</evidence>
<keyword evidence="9" id="KW-1185">Reference proteome</keyword>
<evidence type="ECO:0000256" key="2">
    <source>
        <dbReference type="ARBA" id="ARBA00022723"/>
    </source>
</evidence>
<feature type="domain" description="4Fe-4S ferredoxin-type" evidence="7">
    <location>
        <begin position="94"/>
        <end position="123"/>
    </location>
</feature>
<keyword evidence="3" id="KW-0677">Repeat</keyword>
<dbReference type="Pfam" id="PF02754">
    <property type="entry name" value="CCG"/>
    <property type="match status" value="2"/>
</dbReference>
<dbReference type="NCBIfam" id="NF008369">
    <property type="entry name" value="PRK11168.1"/>
    <property type="match status" value="1"/>
</dbReference>
<evidence type="ECO:0000259" key="7">
    <source>
        <dbReference type="PROSITE" id="PS51379"/>
    </source>
</evidence>
<gene>
    <name evidence="8" type="ORF">FYJ63_10555</name>
</gene>
<feature type="compositionally biased region" description="Polar residues" evidence="6">
    <location>
        <begin position="1"/>
        <end position="11"/>
    </location>
</feature>
<evidence type="ECO:0000256" key="6">
    <source>
        <dbReference type="SAM" id="MobiDB-lite"/>
    </source>
</evidence>
<evidence type="ECO:0000256" key="3">
    <source>
        <dbReference type="ARBA" id="ARBA00022737"/>
    </source>
</evidence>
<evidence type="ECO:0000256" key="4">
    <source>
        <dbReference type="ARBA" id="ARBA00023004"/>
    </source>
</evidence>
<dbReference type="InterPro" id="IPR004017">
    <property type="entry name" value="Cys_rich_dom"/>
</dbReference>
<dbReference type="RefSeq" id="WP_154546545.1">
    <property type="nucleotide sequence ID" value="NZ_VUMY01000026.1"/>
</dbReference>
<protein>
    <submittedName>
        <fullName evidence="8">Anaerobic glycerol-3-phosphate dehydrogenase subunit C</fullName>
    </submittedName>
</protein>
<keyword evidence="1" id="KW-0004">4Fe-4S</keyword>
<dbReference type="Proteomes" id="UP000442535">
    <property type="component" value="Unassembled WGS sequence"/>
</dbReference>
<keyword evidence="4" id="KW-0408">Iron</keyword>
<dbReference type="InterPro" id="IPR017900">
    <property type="entry name" value="4Fe4S_Fe_S_CS"/>
</dbReference>
<dbReference type="SUPFAM" id="SSF46548">
    <property type="entry name" value="alpha-helical ferredoxin"/>
    <property type="match status" value="1"/>
</dbReference>
<organism evidence="8 9">
    <name type="scientific">Mobiluncus porci</name>
    <dbReference type="NCBI Taxonomy" id="2652278"/>
    <lineage>
        <taxon>Bacteria</taxon>
        <taxon>Bacillati</taxon>
        <taxon>Actinomycetota</taxon>
        <taxon>Actinomycetes</taxon>
        <taxon>Actinomycetales</taxon>
        <taxon>Actinomycetaceae</taxon>
        <taxon>Mobiluncus</taxon>
    </lineage>
</organism>
<dbReference type="EMBL" id="VUMY01000026">
    <property type="protein sequence ID" value="MST50655.1"/>
    <property type="molecule type" value="Genomic_DNA"/>
</dbReference>
<dbReference type="InterPro" id="IPR017753">
    <property type="entry name" value="G3P_DH_GlpC_su"/>
</dbReference>
<keyword evidence="5" id="KW-0411">Iron-sulfur</keyword>
<dbReference type="PROSITE" id="PS51379">
    <property type="entry name" value="4FE4S_FER_2"/>
    <property type="match status" value="2"/>
</dbReference>